<dbReference type="PANTHER" id="PTHR32432">
    <property type="entry name" value="CELL DIVISION PROTEIN FTSA-RELATED"/>
    <property type="match status" value="1"/>
</dbReference>
<sequence length="506" mass="55606">MLSTGTKKIGFTINESGIRYAALRKKKKWEIDRMGFLPLPKGLIVEDQIVNAESIRISLMQWVKQERLTGASVTLAVPTSMIIVRKMRIPTTNAKELRHLIELEVETTLHLPFENPVYDYVRIGADEESTQVLIFAAPSLWIETCSDLLHDAGLRVKSAGIAASALAKSLFSQQQEPVSETMVVNIGDNVLDVYMFHEGNPIFMRAINLYETSGHEDGKLNDLQLSEVTAELSRMLNFYQFGLHEGASRITKTIIAGRAGSRAALAGALRETQPEIAVAEAVHGEFGQGTAHEFEFESYLVAAGLALPDEQLFHINLLPRVDREQKLFPVVVTSAFALWIVLLGLCIFMYVQNTSQIAENEEQIAAANDQLALLKNDFLASASTNSNPLATIEAIKAMQVDVVGMLKELESRLPAKSVIQTIGYSQEGTLLLDVNFYKVEEASRYLFDLRRMSFTQGVVMQGLTKQEASATVTGGGANVTITKPYSANYIVSIKKAEGGTDDGAAQ</sequence>
<accession>A0A5S5BVA4</accession>
<reference evidence="2 3" key="1">
    <citation type="submission" date="2019-07" db="EMBL/GenBank/DDBJ databases">
        <title>Genomic Encyclopedia of Type Strains, Phase III (KMG-III): the genomes of soil and plant-associated and newly described type strains.</title>
        <authorList>
            <person name="Whitman W."/>
        </authorList>
    </citation>
    <scope>NUCLEOTIDE SEQUENCE [LARGE SCALE GENOMIC DNA]</scope>
    <source>
        <strain evidence="2 3">BL24</strain>
    </source>
</reference>
<dbReference type="RefSeq" id="WP_148932473.1">
    <property type="nucleotide sequence ID" value="NZ_VNHS01000012.1"/>
</dbReference>
<dbReference type="EMBL" id="VNHS01000012">
    <property type="protein sequence ID" value="TYP70112.1"/>
    <property type="molecule type" value="Genomic_DNA"/>
</dbReference>
<dbReference type="Proteomes" id="UP000323257">
    <property type="component" value="Unassembled WGS sequence"/>
</dbReference>
<dbReference type="SUPFAM" id="SSF53067">
    <property type="entry name" value="Actin-like ATPase domain"/>
    <property type="match status" value="1"/>
</dbReference>
<protein>
    <submittedName>
        <fullName evidence="2">Type IV pilus assembly protein PilM</fullName>
    </submittedName>
</protein>
<comment type="caution">
    <text evidence="2">The sequence shown here is derived from an EMBL/GenBank/DDBJ whole genome shotgun (WGS) entry which is preliminary data.</text>
</comment>
<evidence type="ECO:0000313" key="3">
    <source>
        <dbReference type="Proteomes" id="UP000323257"/>
    </source>
</evidence>
<dbReference type="Pfam" id="PF11104">
    <property type="entry name" value="PilM_2"/>
    <property type="match status" value="1"/>
</dbReference>
<dbReference type="AlphaFoldDB" id="A0A5S5BVA4"/>
<dbReference type="Gene3D" id="3.30.420.40">
    <property type="match status" value="1"/>
</dbReference>
<keyword evidence="1" id="KW-1133">Transmembrane helix</keyword>
<proteinExistence type="predicted"/>
<keyword evidence="1" id="KW-0812">Transmembrane</keyword>
<dbReference type="InterPro" id="IPR043129">
    <property type="entry name" value="ATPase_NBD"/>
</dbReference>
<keyword evidence="1" id="KW-0472">Membrane</keyword>
<dbReference type="InterPro" id="IPR050696">
    <property type="entry name" value="FtsA/MreB"/>
</dbReference>
<evidence type="ECO:0000256" key="1">
    <source>
        <dbReference type="SAM" id="Phobius"/>
    </source>
</evidence>
<dbReference type="OrthoDB" id="2690797at2"/>
<keyword evidence="3" id="KW-1185">Reference proteome</keyword>
<gene>
    <name evidence="2" type="ORF">BCM02_11290</name>
</gene>
<name>A0A5S5BVA4_9BACL</name>
<feature type="transmembrane region" description="Helical" evidence="1">
    <location>
        <begin position="327"/>
        <end position="351"/>
    </location>
</feature>
<dbReference type="PANTHER" id="PTHR32432:SF3">
    <property type="entry name" value="ETHANOLAMINE UTILIZATION PROTEIN EUTJ"/>
    <property type="match status" value="1"/>
</dbReference>
<dbReference type="InterPro" id="IPR005883">
    <property type="entry name" value="PilM"/>
</dbReference>
<evidence type="ECO:0000313" key="2">
    <source>
        <dbReference type="EMBL" id="TYP70112.1"/>
    </source>
</evidence>
<organism evidence="2 3">
    <name type="scientific">Paenibacillus methanolicus</name>
    <dbReference type="NCBI Taxonomy" id="582686"/>
    <lineage>
        <taxon>Bacteria</taxon>
        <taxon>Bacillati</taxon>
        <taxon>Bacillota</taxon>
        <taxon>Bacilli</taxon>
        <taxon>Bacillales</taxon>
        <taxon>Paenibacillaceae</taxon>
        <taxon>Paenibacillus</taxon>
    </lineage>
</organism>